<feature type="compositionally biased region" description="Polar residues" evidence="2">
    <location>
        <begin position="319"/>
        <end position="338"/>
    </location>
</feature>
<evidence type="ECO:0000313" key="4">
    <source>
        <dbReference type="Proteomes" id="UP000311919"/>
    </source>
</evidence>
<sequence length="833" mass="96694">MTEVKSPNCSTSLLDLSLFQDTLNTDLDLSFDDLPMPFRMLDKLLWNIFDEIWNSIETREKCRSKEFSFQQSCLEKLDVNMVGEYLFKTYENQVSVYDMNDLYLVSEWKYSSEISSCSSIRTYKTIQYNRNSILQLIIDDSGQTSMVMFVDGLFIPIKSINLPVDSLPYHTLNGKISPCGQFYVALNEDSVNSKIWLEIYRLPVDTWMKEILPIIQEFQNVNVTKPNEEGSLTQEITSNMIERKLFYENEFQLSSPVLLGRIKHPIMPSSPACKSVAMAVKQANDKAITEASQLTFIEHRNYPPCLTIPPKPLPDKENSSSVQGFTESPESTKQSSGHTTERSQLHTPSSIKRQPRNVKSSKHKTIINKEHKELTINQRNNQKNIEKPLSSIEPNDSLSNKDNEEQRKKKKTIKTINNNKKEENQFDIEALIKDTTDNEESNQQNEEKKILKTIQQNEEIRKQLIKEFNETESKCYPYFEFLPIRLSGDSKQSEMPSLNNMFYSGSICVYWTRSCYLLYYPLDKFTKAEEGVLEEIRYFGSNIISVEHFTYSTNETVIDNKYKTYEKSTSVNTKNDYLVIGLQSKLVIIKQLQSGKYLPILHIELGTLTDAALSINANYINLLTVCYRNVNKQLDMDNMNVYNKFTFDIYSFDRDQLNWRRTYITGNKKFHCQAITVLTVNDNYNIVVCLISPKDLLIYPLHQHQYRHHQQLTQQENQLVGSDVDQFCRNSIQISLPDSYIINLNTGTVGLFPEKKEQCIKNTELRNQLCLISSIKTSIQDVENDSHVNDEEVEDKSDRRQSIYQLWIRGTKIGSVNEDRIQSKLFRVSLNHF</sequence>
<feature type="coiled-coil region" evidence="1">
    <location>
        <begin position="443"/>
        <end position="474"/>
    </location>
</feature>
<accession>A0A4Z2CNJ8</accession>
<protein>
    <submittedName>
        <fullName evidence="3">WD repeat-containing protein</fullName>
    </submittedName>
</protein>
<dbReference type="Pfam" id="PF21030">
    <property type="entry name" value="WDR93"/>
    <property type="match status" value="1"/>
</dbReference>
<proteinExistence type="predicted"/>
<reference evidence="3 4" key="1">
    <citation type="submission" date="2019-03" db="EMBL/GenBank/DDBJ databases">
        <title>An improved genome assembly of the fluke Schistosoma japonicum.</title>
        <authorList>
            <person name="Hu W."/>
            <person name="Luo F."/>
            <person name="Yin M."/>
            <person name="Mo X."/>
            <person name="Sun C."/>
            <person name="Wu Q."/>
            <person name="Zhu B."/>
            <person name="Xiang M."/>
            <person name="Wang J."/>
            <person name="Wang Y."/>
            <person name="Zhang T."/>
            <person name="Xu B."/>
            <person name="Zheng H."/>
            <person name="Feng Z."/>
        </authorList>
    </citation>
    <scope>NUCLEOTIDE SEQUENCE [LARGE SCALE GENOMIC DNA]</scope>
    <source>
        <strain evidence="3">HuSjv2</strain>
        <tissue evidence="3">Worms</tissue>
    </source>
</reference>
<evidence type="ECO:0000313" key="3">
    <source>
        <dbReference type="EMBL" id="TNN05802.1"/>
    </source>
</evidence>
<feature type="region of interest" description="Disordered" evidence="2">
    <location>
        <begin position="306"/>
        <end position="410"/>
    </location>
</feature>
<dbReference type="InterPro" id="IPR049547">
    <property type="entry name" value="WDR93_beta-prop"/>
</dbReference>
<keyword evidence="1" id="KW-0175">Coiled coil</keyword>
<feature type="compositionally biased region" description="Basic residues" evidence="2">
    <location>
        <begin position="353"/>
        <end position="366"/>
    </location>
</feature>
<keyword evidence="4" id="KW-1185">Reference proteome</keyword>
<organism evidence="3 4">
    <name type="scientific">Schistosoma japonicum</name>
    <name type="common">Blood fluke</name>
    <dbReference type="NCBI Taxonomy" id="6182"/>
    <lineage>
        <taxon>Eukaryota</taxon>
        <taxon>Metazoa</taxon>
        <taxon>Spiralia</taxon>
        <taxon>Lophotrochozoa</taxon>
        <taxon>Platyhelminthes</taxon>
        <taxon>Trematoda</taxon>
        <taxon>Digenea</taxon>
        <taxon>Strigeidida</taxon>
        <taxon>Schistosomatoidea</taxon>
        <taxon>Schistosomatidae</taxon>
        <taxon>Schistosoma</taxon>
    </lineage>
</organism>
<dbReference type="EMBL" id="SKCS01000500">
    <property type="protein sequence ID" value="TNN05802.1"/>
    <property type="molecule type" value="Genomic_DNA"/>
</dbReference>
<dbReference type="Proteomes" id="UP000311919">
    <property type="component" value="Unassembled WGS sequence"/>
</dbReference>
<name>A0A4Z2CNJ8_SCHJA</name>
<gene>
    <name evidence="3" type="ORF">EWB00_008941</name>
</gene>
<evidence type="ECO:0000256" key="1">
    <source>
        <dbReference type="SAM" id="Coils"/>
    </source>
</evidence>
<comment type="caution">
    <text evidence="3">The sequence shown here is derived from an EMBL/GenBank/DDBJ whole genome shotgun (WGS) entry which is preliminary data.</text>
</comment>
<evidence type="ECO:0000256" key="2">
    <source>
        <dbReference type="SAM" id="MobiDB-lite"/>
    </source>
</evidence>
<dbReference type="OrthoDB" id="547231at2759"/>
<dbReference type="AlphaFoldDB" id="A0A4Z2CNJ8"/>